<evidence type="ECO:0000259" key="20">
    <source>
        <dbReference type="PROSITE" id="PS50894"/>
    </source>
</evidence>
<keyword evidence="10" id="KW-0067">ATP-binding</keyword>
<dbReference type="CDD" id="cd00130">
    <property type="entry name" value="PAS"/>
    <property type="match status" value="1"/>
</dbReference>
<keyword evidence="5" id="KW-0997">Cell inner membrane</keyword>
<keyword evidence="11 16" id="KW-1133">Transmembrane helix</keyword>
<dbReference type="Gene3D" id="3.30.565.10">
    <property type="entry name" value="Histidine kinase-like ATPase, C-terminal domain"/>
    <property type="match status" value="1"/>
</dbReference>
<dbReference type="SMART" id="SM00448">
    <property type="entry name" value="REC"/>
    <property type="match status" value="1"/>
</dbReference>
<dbReference type="Pfam" id="PF13426">
    <property type="entry name" value="PAS_9"/>
    <property type="match status" value="1"/>
</dbReference>
<evidence type="ECO:0000256" key="13">
    <source>
        <dbReference type="ARBA" id="ARBA00023136"/>
    </source>
</evidence>
<dbReference type="Pfam" id="PF01627">
    <property type="entry name" value="Hpt"/>
    <property type="match status" value="1"/>
</dbReference>
<feature type="domain" description="Histidine kinase" evidence="17">
    <location>
        <begin position="360"/>
        <end position="580"/>
    </location>
</feature>
<dbReference type="eggNOG" id="COG0784">
    <property type="taxonomic scope" value="Bacteria"/>
</dbReference>
<dbReference type="Gene3D" id="3.30.450.20">
    <property type="entry name" value="PAS domain"/>
    <property type="match status" value="1"/>
</dbReference>
<dbReference type="SUPFAM" id="SSF55785">
    <property type="entry name" value="PYP-like sensor domain (PAS domain)"/>
    <property type="match status" value="1"/>
</dbReference>
<dbReference type="CDD" id="cd16922">
    <property type="entry name" value="HATPase_EvgS-ArcB-TorS-like"/>
    <property type="match status" value="1"/>
</dbReference>
<feature type="transmembrane region" description="Helical" evidence="16">
    <location>
        <begin position="175"/>
        <end position="197"/>
    </location>
</feature>
<evidence type="ECO:0000256" key="7">
    <source>
        <dbReference type="ARBA" id="ARBA00022679"/>
    </source>
</evidence>
<keyword evidence="8 16" id="KW-0812">Transmembrane</keyword>
<feature type="modified residue" description="Phosphohistidine" evidence="14">
    <location>
        <position position="780"/>
    </location>
</feature>
<keyword evidence="6 15" id="KW-0597">Phosphoprotein</keyword>
<keyword evidence="4" id="KW-1003">Cell membrane</keyword>
<dbReference type="Gene3D" id="1.10.287.130">
    <property type="match status" value="1"/>
</dbReference>
<dbReference type="CDD" id="cd00082">
    <property type="entry name" value="HisKA"/>
    <property type="match status" value="1"/>
</dbReference>
<evidence type="ECO:0000256" key="4">
    <source>
        <dbReference type="ARBA" id="ARBA00022475"/>
    </source>
</evidence>
<dbReference type="STRING" id="391616.OA238_c46030"/>
<dbReference type="GO" id="GO:0000155">
    <property type="term" value="F:phosphorelay sensor kinase activity"/>
    <property type="evidence" value="ECO:0007669"/>
    <property type="project" value="InterPro"/>
</dbReference>
<dbReference type="Gene3D" id="3.40.50.2300">
    <property type="match status" value="1"/>
</dbReference>
<dbReference type="NCBIfam" id="TIGR00229">
    <property type="entry name" value="sensory_box"/>
    <property type="match status" value="1"/>
</dbReference>
<evidence type="ECO:0000256" key="3">
    <source>
        <dbReference type="ARBA" id="ARBA00012438"/>
    </source>
</evidence>
<dbReference type="eggNOG" id="COG2205">
    <property type="taxonomic scope" value="Bacteria"/>
</dbReference>
<dbReference type="InterPro" id="IPR003594">
    <property type="entry name" value="HATPase_dom"/>
</dbReference>
<dbReference type="SUPFAM" id="SSF52172">
    <property type="entry name" value="CheY-like"/>
    <property type="match status" value="1"/>
</dbReference>
<keyword evidence="22" id="KW-1185">Reference proteome</keyword>
<comment type="subcellular location">
    <subcellularLocation>
        <location evidence="2">Cell inner membrane</location>
        <topology evidence="2">Multi-pass membrane protein</topology>
    </subcellularLocation>
</comment>
<dbReference type="InterPro" id="IPR036641">
    <property type="entry name" value="HPT_dom_sf"/>
</dbReference>
<feature type="domain" description="Response regulatory" evidence="18">
    <location>
        <begin position="601"/>
        <end position="718"/>
    </location>
</feature>
<dbReference type="InterPro" id="IPR001789">
    <property type="entry name" value="Sig_transdc_resp-reg_receiver"/>
</dbReference>
<evidence type="ECO:0000256" key="5">
    <source>
        <dbReference type="ARBA" id="ARBA00022519"/>
    </source>
</evidence>
<evidence type="ECO:0000256" key="15">
    <source>
        <dbReference type="PROSITE-ProRule" id="PRU00169"/>
    </source>
</evidence>
<dbReference type="CDD" id="cd17546">
    <property type="entry name" value="REC_hyHK_CKI1_RcsC-like"/>
    <property type="match status" value="1"/>
</dbReference>
<dbReference type="Proteomes" id="UP000004688">
    <property type="component" value="Chromosome"/>
</dbReference>
<organism evidence="21 22">
    <name type="scientific">Octadecabacter arcticus 238</name>
    <dbReference type="NCBI Taxonomy" id="391616"/>
    <lineage>
        <taxon>Bacteria</taxon>
        <taxon>Pseudomonadati</taxon>
        <taxon>Pseudomonadota</taxon>
        <taxon>Alphaproteobacteria</taxon>
        <taxon>Rhodobacterales</taxon>
        <taxon>Roseobacteraceae</taxon>
        <taxon>Octadecabacter</taxon>
    </lineage>
</organism>
<dbReference type="SMART" id="SM00091">
    <property type="entry name" value="PAS"/>
    <property type="match status" value="1"/>
</dbReference>
<keyword evidence="10" id="KW-0547">Nucleotide-binding</keyword>
<dbReference type="InterPro" id="IPR008207">
    <property type="entry name" value="Sig_transdc_His_kin_Hpt_dom"/>
</dbReference>
<keyword evidence="7 21" id="KW-0808">Transferase</keyword>
<dbReference type="PROSITE" id="PS50110">
    <property type="entry name" value="RESPONSE_REGULATORY"/>
    <property type="match status" value="1"/>
</dbReference>
<dbReference type="HOGENOM" id="CLU_000445_114_59_5"/>
<keyword evidence="12" id="KW-0902">Two-component regulatory system</keyword>
<dbReference type="Pfam" id="PF00512">
    <property type="entry name" value="HisKA"/>
    <property type="match status" value="1"/>
</dbReference>
<keyword evidence="13 16" id="KW-0472">Membrane</keyword>
<proteinExistence type="predicted"/>
<dbReference type="EMBL" id="CP003742">
    <property type="protein sequence ID" value="AGI74462.1"/>
    <property type="molecule type" value="Genomic_DNA"/>
</dbReference>
<dbReference type="Pfam" id="PF02518">
    <property type="entry name" value="HATPase_c"/>
    <property type="match status" value="1"/>
</dbReference>
<dbReference type="AlphaFoldDB" id="M9RQN0"/>
<evidence type="ECO:0000256" key="10">
    <source>
        <dbReference type="ARBA" id="ARBA00022840"/>
    </source>
</evidence>
<dbReference type="Pfam" id="PF00072">
    <property type="entry name" value="Response_reg"/>
    <property type="match status" value="1"/>
</dbReference>
<dbReference type="InterPro" id="IPR011006">
    <property type="entry name" value="CheY-like_superfamily"/>
</dbReference>
<evidence type="ECO:0000259" key="18">
    <source>
        <dbReference type="PROSITE" id="PS50110"/>
    </source>
</evidence>
<dbReference type="InterPro" id="IPR005467">
    <property type="entry name" value="His_kinase_dom"/>
</dbReference>
<evidence type="ECO:0000256" key="8">
    <source>
        <dbReference type="ARBA" id="ARBA00022692"/>
    </source>
</evidence>
<evidence type="ECO:0000313" key="21">
    <source>
        <dbReference type="EMBL" id="AGI74462.1"/>
    </source>
</evidence>
<evidence type="ECO:0000256" key="12">
    <source>
        <dbReference type="ARBA" id="ARBA00023012"/>
    </source>
</evidence>
<sequence length="835" mass="92601">MTFNRLKWVRMDRFFALIAVLFAIAAISLLTVNVSREIQWLGSARHDNLEWFLVQLEVEFLEFSQQTLQDPIDIIQLREEFDIFFSRVMTIRDGSFFEDLRMDKISNEQINALISFVDQSATFVDAPDYELLRNMPELVSNITDVRPIVGILSNSAVDFFAQAADGHRLAVGRTMIQLAIAIAVLIIVLALAILYLIRLNRGMYLSEREKSQAMTRMKMVIGTSLDGVVVCDLDGKILELSRAAEAIFGYSEAAVLGRNFGSVIVPNHLCAAQDAGMARMKMGGDKKVIGKGRVQLEAQHKDGHIFPVEIAIQSATTDEGEIFIAFLRDISRRVKAEAALVTARDKALASEKMKTEFLTTMSHEIRTPLNGLLGSMALLRDTALTENQDRYISYMETSGRLLLSHVSNVLDITSYDVGKLNTNIEPMNISELMQDIVDSQSGTAFTNKTSLVWGWNGPKMDWIFSDHERLQHVMMNLVGNAVKFTRCGKVSVMIESFGKSDGARLRISIADTGQGMTEDLAKRVFDDFVTGNTAYDREVGGTGLGLSIAKRFVNALGGEIGVRSIVDEGSTFWFELPVREAESPKFAPAQINNLRPSRSLKVLLVEDNEINRTVAHEMLLADGHTVVEANDGFEGVEMSKTEEFDIILMDISMPVMDGRAATRMIRADGGASANTAIFALTANAMIEEQEEFLKDGMDGILTKPLSRKALRGVLNKTRRPADDDNAILINHSHSAETREALGEETFVKLRSRFISEVDELLAWLGTDETHDFLEVASRSHKVAGSAAVFGADRLQETLKAIETSAKRGESQGIQERTKAAGSVWQRTQSELISKM</sequence>
<dbReference type="EC" id="2.7.13.3" evidence="3"/>
<dbReference type="InterPro" id="IPR036097">
    <property type="entry name" value="HisK_dim/P_sf"/>
</dbReference>
<reference evidence="21 22" key="1">
    <citation type="journal article" date="2013" name="PLoS ONE">
        <title>Poles Apart: Arctic and Antarctic Octadecabacter strains Share High Genome Plasticity and a New Type of Xanthorhodopsin.</title>
        <authorList>
            <person name="Vollmers J."/>
            <person name="Voget S."/>
            <person name="Dietrich S."/>
            <person name="Gollnow K."/>
            <person name="Smits M."/>
            <person name="Meyer K."/>
            <person name="Brinkhoff T."/>
            <person name="Simon M."/>
            <person name="Daniel R."/>
        </authorList>
    </citation>
    <scope>NUCLEOTIDE SEQUENCE [LARGE SCALE GENOMIC DNA]</scope>
    <source>
        <strain evidence="21 22">238</strain>
    </source>
</reference>
<dbReference type="PRINTS" id="PR00344">
    <property type="entry name" value="BCTRLSENSOR"/>
</dbReference>
<dbReference type="InterPro" id="IPR003661">
    <property type="entry name" value="HisK_dim/P_dom"/>
</dbReference>
<dbReference type="InterPro" id="IPR004358">
    <property type="entry name" value="Sig_transdc_His_kin-like_C"/>
</dbReference>
<evidence type="ECO:0000259" key="17">
    <source>
        <dbReference type="PROSITE" id="PS50109"/>
    </source>
</evidence>
<evidence type="ECO:0000256" key="11">
    <source>
        <dbReference type="ARBA" id="ARBA00022989"/>
    </source>
</evidence>
<dbReference type="Gene3D" id="1.20.120.160">
    <property type="entry name" value="HPT domain"/>
    <property type="match status" value="1"/>
</dbReference>
<feature type="domain" description="HPt" evidence="20">
    <location>
        <begin position="738"/>
        <end position="835"/>
    </location>
</feature>
<dbReference type="PROSITE" id="PS50112">
    <property type="entry name" value="PAS"/>
    <property type="match status" value="1"/>
</dbReference>
<dbReference type="KEGG" id="oar:OA238_c46030"/>
<dbReference type="eggNOG" id="COG2198">
    <property type="taxonomic scope" value="Bacteria"/>
</dbReference>
<dbReference type="InterPro" id="IPR035965">
    <property type="entry name" value="PAS-like_dom_sf"/>
</dbReference>
<dbReference type="PROSITE" id="PS50109">
    <property type="entry name" value="HIS_KIN"/>
    <property type="match status" value="1"/>
</dbReference>
<evidence type="ECO:0000256" key="14">
    <source>
        <dbReference type="PROSITE-ProRule" id="PRU00110"/>
    </source>
</evidence>
<feature type="modified residue" description="4-aspartylphosphate" evidence="15">
    <location>
        <position position="650"/>
    </location>
</feature>
<evidence type="ECO:0000256" key="1">
    <source>
        <dbReference type="ARBA" id="ARBA00000085"/>
    </source>
</evidence>
<dbReference type="PROSITE" id="PS50894">
    <property type="entry name" value="HPT"/>
    <property type="match status" value="1"/>
</dbReference>
<feature type="domain" description="PAS" evidence="19">
    <location>
        <begin position="213"/>
        <end position="267"/>
    </location>
</feature>
<dbReference type="SUPFAM" id="SSF55874">
    <property type="entry name" value="ATPase domain of HSP90 chaperone/DNA topoisomerase II/histidine kinase"/>
    <property type="match status" value="1"/>
</dbReference>
<dbReference type="InterPro" id="IPR036890">
    <property type="entry name" value="HATPase_C_sf"/>
</dbReference>
<keyword evidence="9 21" id="KW-0418">Kinase</keyword>
<evidence type="ECO:0000256" key="6">
    <source>
        <dbReference type="ARBA" id="ARBA00022553"/>
    </source>
</evidence>
<dbReference type="SUPFAM" id="SSF47384">
    <property type="entry name" value="Homodimeric domain of signal transducing histidine kinase"/>
    <property type="match status" value="1"/>
</dbReference>
<dbReference type="InterPro" id="IPR000014">
    <property type="entry name" value="PAS"/>
</dbReference>
<name>M9RQN0_9RHOB</name>
<evidence type="ECO:0000256" key="16">
    <source>
        <dbReference type="SAM" id="Phobius"/>
    </source>
</evidence>
<evidence type="ECO:0000256" key="2">
    <source>
        <dbReference type="ARBA" id="ARBA00004429"/>
    </source>
</evidence>
<accession>M9RQN0</accession>
<evidence type="ECO:0000313" key="22">
    <source>
        <dbReference type="Proteomes" id="UP000004688"/>
    </source>
</evidence>
<dbReference type="GO" id="GO:0005886">
    <property type="term" value="C:plasma membrane"/>
    <property type="evidence" value="ECO:0007669"/>
    <property type="project" value="UniProtKB-SubCell"/>
</dbReference>
<protein>
    <recommendedName>
        <fullName evidence="3">histidine kinase</fullName>
        <ecNumber evidence="3">2.7.13.3</ecNumber>
    </recommendedName>
</protein>
<evidence type="ECO:0000256" key="9">
    <source>
        <dbReference type="ARBA" id="ARBA00022777"/>
    </source>
</evidence>
<dbReference type="SUPFAM" id="SSF47226">
    <property type="entry name" value="Histidine-containing phosphotransfer domain, HPT domain"/>
    <property type="match status" value="1"/>
</dbReference>
<comment type="catalytic activity">
    <reaction evidence="1">
        <text>ATP + protein L-histidine = ADP + protein N-phospho-L-histidine.</text>
        <dbReference type="EC" id="2.7.13.3"/>
    </reaction>
</comment>
<dbReference type="SMART" id="SM00388">
    <property type="entry name" value="HisKA"/>
    <property type="match status" value="1"/>
</dbReference>
<evidence type="ECO:0000259" key="19">
    <source>
        <dbReference type="PROSITE" id="PS50112"/>
    </source>
</evidence>
<dbReference type="PANTHER" id="PTHR43047">
    <property type="entry name" value="TWO-COMPONENT HISTIDINE PROTEIN KINASE"/>
    <property type="match status" value="1"/>
</dbReference>
<gene>
    <name evidence="21" type="ORF">OA238_c46030</name>
</gene>
<dbReference type="SMART" id="SM00387">
    <property type="entry name" value="HATPase_c"/>
    <property type="match status" value="1"/>
</dbReference>